<dbReference type="Gene3D" id="3.20.190.10">
    <property type="entry name" value="MutM-like, N-terminal"/>
    <property type="match status" value="1"/>
</dbReference>
<dbReference type="InterPro" id="IPR010663">
    <property type="entry name" value="Znf_FPG/IleRS"/>
</dbReference>
<keyword evidence="10 15" id="KW-0234">DNA repair</keyword>
<dbReference type="GO" id="GO:0140078">
    <property type="term" value="F:class I DNA-(apurinic or apyrimidinic site) endonuclease activity"/>
    <property type="evidence" value="ECO:0007669"/>
    <property type="project" value="UniProtKB-EC"/>
</dbReference>
<evidence type="ECO:0000256" key="14">
    <source>
        <dbReference type="ARBA" id="ARBA00044632"/>
    </source>
</evidence>
<keyword evidence="7 15" id="KW-0378">Hydrolase</keyword>
<dbReference type="GO" id="GO:0008270">
    <property type="term" value="F:zinc ion binding"/>
    <property type="evidence" value="ECO:0007669"/>
    <property type="project" value="UniProtKB-UniRule"/>
</dbReference>
<evidence type="ECO:0000256" key="15">
    <source>
        <dbReference type="HAMAP-Rule" id="MF_00103"/>
    </source>
</evidence>
<dbReference type="PROSITE" id="PS51066">
    <property type="entry name" value="ZF_FPG_2"/>
    <property type="match status" value="1"/>
</dbReference>
<evidence type="ECO:0000256" key="8">
    <source>
        <dbReference type="ARBA" id="ARBA00022833"/>
    </source>
</evidence>
<dbReference type="SUPFAM" id="SSF81624">
    <property type="entry name" value="N-terminal domain of MutM-like DNA repair proteins"/>
    <property type="match status" value="1"/>
</dbReference>
<evidence type="ECO:0000256" key="10">
    <source>
        <dbReference type="ARBA" id="ARBA00023204"/>
    </source>
</evidence>
<dbReference type="AlphaFoldDB" id="A0A848G951"/>
<keyword evidence="12 15" id="KW-0511">Multifunctional enzyme</keyword>
<evidence type="ECO:0000256" key="3">
    <source>
        <dbReference type="ARBA" id="ARBA00011245"/>
    </source>
</evidence>
<gene>
    <name evidence="15 18" type="primary">mutM</name>
    <name evidence="15" type="synonym">fpg</name>
    <name evidence="18" type="ORF">HHL15_23470</name>
</gene>
<keyword evidence="4 15" id="KW-0479">Metal-binding</keyword>
<keyword evidence="11 15" id="KW-0456">Lyase</keyword>
<feature type="binding site" evidence="15">
    <location>
        <position position="109"/>
    </location>
    <ligand>
        <name>DNA</name>
        <dbReference type="ChEBI" id="CHEBI:16991"/>
    </ligand>
</feature>
<keyword evidence="19" id="KW-1185">Reference proteome</keyword>
<dbReference type="NCBIfam" id="NF002211">
    <property type="entry name" value="PRK01103.1"/>
    <property type="match status" value="1"/>
</dbReference>
<dbReference type="EMBL" id="JABBGA010000033">
    <property type="protein sequence ID" value="NML28717.1"/>
    <property type="molecule type" value="Genomic_DNA"/>
</dbReference>
<dbReference type="FunFam" id="3.20.190.10:FF:000001">
    <property type="entry name" value="Formamidopyrimidine-DNA glycosylase"/>
    <property type="match status" value="1"/>
</dbReference>
<evidence type="ECO:0000256" key="1">
    <source>
        <dbReference type="ARBA" id="ARBA00001668"/>
    </source>
</evidence>
<comment type="catalytic activity">
    <reaction evidence="1 15">
        <text>Hydrolysis of DNA containing ring-opened 7-methylguanine residues, releasing 2,6-diamino-4-hydroxy-5-(N-methyl)formamidopyrimidine.</text>
        <dbReference type="EC" id="3.2.2.23"/>
    </reaction>
</comment>
<dbReference type="FunFam" id="1.10.8.50:FF:000003">
    <property type="entry name" value="Formamidopyrimidine-DNA glycosylase"/>
    <property type="match status" value="1"/>
</dbReference>
<dbReference type="PANTHER" id="PTHR22993">
    <property type="entry name" value="FORMAMIDOPYRIMIDINE-DNA GLYCOSYLASE"/>
    <property type="match status" value="1"/>
</dbReference>
<dbReference type="SMART" id="SM00898">
    <property type="entry name" value="Fapy_DNA_glyco"/>
    <property type="match status" value="1"/>
</dbReference>
<dbReference type="CDD" id="cd08966">
    <property type="entry name" value="EcFpg-like_N"/>
    <property type="match status" value="1"/>
</dbReference>
<sequence length="269" mass="29957">MPELPEVETTRRGIAPELEGQRCDGASIRQPRLRHPIPTDLDLLLKGQPLLGVERRAKYLLLRFPTGRLLVHLGMSGSLRIVPGDEAPGKHDHVDLAFGTRVLRLRDPRRFGLVLWQAGDGEHPLLAHLGIEPLDDAFDGAWLHQASRGRATPVKLFLMDATRVVGIGNIYASESLFRAGIDPVTPVGELGLRRCARLVECIRETLRDALAAGGSSLRDFVGSNGSPGYFQQQYFVYGRDGEDCRRCTTPIRKRIMGQRATFYCPRCQR</sequence>
<feature type="active site" description="Proton donor; for delta-elimination activity" evidence="15">
    <location>
        <position position="259"/>
    </location>
</feature>
<dbReference type="InterPro" id="IPR000214">
    <property type="entry name" value="Znf_DNA_glyclase/AP_lyase"/>
</dbReference>
<evidence type="ECO:0000256" key="9">
    <source>
        <dbReference type="ARBA" id="ARBA00023125"/>
    </source>
</evidence>
<dbReference type="Pfam" id="PF06831">
    <property type="entry name" value="H2TH"/>
    <property type="match status" value="1"/>
</dbReference>
<dbReference type="NCBIfam" id="TIGR00577">
    <property type="entry name" value="fpg"/>
    <property type="match status" value="1"/>
</dbReference>
<evidence type="ECO:0000259" key="17">
    <source>
        <dbReference type="PROSITE" id="PS51068"/>
    </source>
</evidence>
<comment type="cofactor">
    <cofactor evidence="15">
        <name>Zn(2+)</name>
        <dbReference type="ChEBI" id="CHEBI:29105"/>
    </cofactor>
    <text evidence="15">Binds 1 zinc ion per subunit.</text>
</comment>
<dbReference type="SUPFAM" id="SSF46946">
    <property type="entry name" value="S13-like H2TH domain"/>
    <property type="match status" value="1"/>
</dbReference>
<keyword evidence="9 15" id="KW-0238">DNA-binding</keyword>
<dbReference type="PROSITE" id="PS51068">
    <property type="entry name" value="FPG_CAT"/>
    <property type="match status" value="1"/>
</dbReference>
<dbReference type="RefSeq" id="WP_169148237.1">
    <property type="nucleotide sequence ID" value="NZ_JABBGA010000033.1"/>
</dbReference>
<protein>
    <recommendedName>
        <fullName evidence="15">Formamidopyrimidine-DNA glycosylase</fullName>
        <shortName evidence="15">Fapy-DNA glycosylase</shortName>
        <ecNumber evidence="15">3.2.2.23</ecNumber>
    </recommendedName>
    <alternativeName>
        <fullName evidence="15">DNA-(apurinic or apyrimidinic site) lyase MutM</fullName>
        <shortName evidence="15">AP lyase MutM</shortName>
        <ecNumber evidence="15">4.2.99.18</ecNumber>
    </alternativeName>
</protein>
<keyword evidence="8 15" id="KW-0862">Zinc</keyword>
<keyword evidence="5 15" id="KW-0227">DNA damage</keyword>
<comment type="similarity">
    <text evidence="2 15">Belongs to the FPG family.</text>
</comment>
<dbReference type="Pfam" id="PF06827">
    <property type="entry name" value="zf-FPG_IleRS"/>
    <property type="match status" value="1"/>
</dbReference>
<evidence type="ECO:0000256" key="12">
    <source>
        <dbReference type="ARBA" id="ARBA00023268"/>
    </source>
</evidence>
<evidence type="ECO:0000256" key="7">
    <source>
        <dbReference type="ARBA" id="ARBA00022801"/>
    </source>
</evidence>
<name>A0A848G951_9RHOO</name>
<dbReference type="InterPro" id="IPR020629">
    <property type="entry name" value="FPG_Glyclase"/>
</dbReference>
<feature type="domain" description="FPG-type" evidence="16">
    <location>
        <begin position="235"/>
        <end position="269"/>
    </location>
</feature>
<comment type="function">
    <text evidence="15">Involved in base excision repair of DNA damaged by oxidation or by mutagenic agents. Acts as DNA glycosylase that recognizes and removes damaged bases. Has a preference for oxidized purines, such as 7,8-dihydro-8-oxoguanine (8-oxoG). Has AP (apurinic/apyrimidinic) lyase activity and introduces nicks in the DNA strand. Cleaves the DNA backbone by beta-delta elimination to generate a single-strand break at the site of the removed base with both 3'- and 5'-phosphates.</text>
</comment>
<feature type="active site" description="Proton donor; for beta-elimination activity" evidence="15">
    <location>
        <position position="58"/>
    </location>
</feature>
<dbReference type="GO" id="GO:0034039">
    <property type="term" value="F:8-oxo-7,8-dihydroguanine DNA N-glycosylase activity"/>
    <property type="evidence" value="ECO:0007669"/>
    <property type="project" value="TreeGrafter"/>
</dbReference>
<evidence type="ECO:0000256" key="6">
    <source>
        <dbReference type="ARBA" id="ARBA00022771"/>
    </source>
</evidence>
<dbReference type="InterPro" id="IPR012319">
    <property type="entry name" value="FPG_cat"/>
</dbReference>
<comment type="subunit">
    <text evidence="3 15">Monomer.</text>
</comment>
<dbReference type="SMART" id="SM01232">
    <property type="entry name" value="H2TH"/>
    <property type="match status" value="1"/>
</dbReference>
<dbReference type="SUPFAM" id="SSF57716">
    <property type="entry name" value="Glucocorticoid receptor-like (DNA-binding domain)"/>
    <property type="match status" value="1"/>
</dbReference>
<dbReference type="EC" id="3.2.2.23" evidence="15"/>
<dbReference type="Gene3D" id="1.10.8.50">
    <property type="match status" value="1"/>
</dbReference>
<reference evidence="18 19" key="1">
    <citation type="submission" date="2020-04" db="EMBL/GenBank/DDBJ databases">
        <title>Zoogloea sp. G-4-1-14 isolated from soil.</title>
        <authorList>
            <person name="Dahal R.H."/>
        </authorList>
    </citation>
    <scope>NUCLEOTIDE SEQUENCE [LARGE SCALE GENOMIC DNA]</scope>
    <source>
        <strain evidence="18 19">G-4-1-14</strain>
    </source>
</reference>
<organism evidence="18 19">
    <name type="scientific">Zoogloea dura</name>
    <dbReference type="NCBI Taxonomy" id="2728840"/>
    <lineage>
        <taxon>Bacteria</taxon>
        <taxon>Pseudomonadati</taxon>
        <taxon>Pseudomonadota</taxon>
        <taxon>Betaproteobacteria</taxon>
        <taxon>Rhodocyclales</taxon>
        <taxon>Zoogloeaceae</taxon>
        <taxon>Zoogloea</taxon>
    </lineage>
</organism>
<dbReference type="HAMAP" id="MF_00103">
    <property type="entry name" value="Fapy_DNA_glycosyl"/>
    <property type="match status" value="1"/>
</dbReference>
<evidence type="ECO:0000256" key="13">
    <source>
        <dbReference type="ARBA" id="ARBA00023295"/>
    </source>
</evidence>
<evidence type="ECO:0000313" key="18">
    <source>
        <dbReference type="EMBL" id="NML28717.1"/>
    </source>
</evidence>
<dbReference type="Proteomes" id="UP000580043">
    <property type="component" value="Unassembled WGS sequence"/>
</dbReference>
<evidence type="ECO:0000313" key="19">
    <source>
        <dbReference type="Proteomes" id="UP000580043"/>
    </source>
</evidence>
<dbReference type="EC" id="4.2.99.18" evidence="15"/>
<dbReference type="InterPro" id="IPR010979">
    <property type="entry name" value="Ribosomal_uS13-like_H2TH"/>
</dbReference>
<feature type="active site" description="Schiff-base intermediate with DNA" evidence="15">
    <location>
        <position position="2"/>
    </location>
</feature>
<dbReference type="PANTHER" id="PTHR22993:SF9">
    <property type="entry name" value="FORMAMIDOPYRIMIDINE-DNA GLYCOSYLASE"/>
    <property type="match status" value="1"/>
</dbReference>
<evidence type="ECO:0000256" key="4">
    <source>
        <dbReference type="ARBA" id="ARBA00022723"/>
    </source>
</evidence>
<feature type="binding site" evidence="15">
    <location>
        <position position="150"/>
    </location>
    <ligand>
        <name>DNA</name>
        <dbReference type="ChEBI" id="CHEBI:16991"/>
    </ligand>
</feature>
<evidence type="ECO:0000259" key="16">
    <source>
        <dbReference type="PROSITE" id="PS51066"/>
    </source>
</evidence>
<evidence type="ECO:0000256" key="11">
    <source>
        <dbReference type="ARBA" id="ARBA00023239"/>
    </source>
</evidence>
<comment type="catalytic activity">
    <reaction evidence="14 15">
        <text>2'-deoxyribonucleotide-(2'-deoxyribose 5'-phosphate)-2'-deoxyribonucleotide-DNA = a 3'-end 2'-deoxyribonucleotide-(2,3-dehydro-2,3-deoxyribose 5'-phosphate)-DNA + a 5'-end 5'-phospho-2'-deoxyribonucleoside-DNA + H(+)</text>
        <dbReference type="Rhea" id="RHEA:66592"/>
        <dbReference type="Rhea" id="RHEA-COMP:13180"/>
        <dbReference type="Rhea" id="RHEA-COMP:16897"/>
        <dbReference type="Rhea" id="RHEA-COMP:17067"/>
        <dbReference type="ChEBI" id="CHEBI:15378"/>
        <dbReference type="ChEBI" id="CHEBI:136412"/>
        <dbReference type="ChEBI" id="CHEBI:157695"/>
        <dbReference type="ChEBI" id="CHEBI:167181"/>
        <dbReference type="EC" id="4.2.99.18"/>
    </reaction>
</comment>
<feature type="binding site" evidence="15">
    <location>
        <position position="91"/>
    </location>
    <ligand>
        <name>DNA</name>
        <dbReference type="ChEBI" id="CHEBI:16991"/>
    </ligand>
</feature>
<dbReference type="InterPro" id="IPR035937">
    <property type="entry name" value="FPG_N"/>
</dbReference>
<feature type="domain" description="Formamidopyrimidine-DNA glycosylase catalytic" evidence="17">
    <location>
        <begin position="2"/>
        <end position="112"/>
    </location>
</feature>
<keyword evidence="13 15" id="KW-0326">Glycosidase</keyword>
<dbReference type="GO" id="GO:0006284">
    <property type="term" value="P:base-excision repair"/>
    <property type="evidence" value="ECO:0007669"/>
    <property type="project" value="InterPro"/>
</dbReference>
<comment type="caution">
    <text evidence="18">The sequence shown here is derived from an EMBL/GenBank/DDBJ whole genome shotgun (WGS) entry which is preliminary data.</text>
</comment>
<accession>A0A848G951</accession>
<dbReference type="InterPro" id="IPR015886">
    <property type="entry name" value="H2TH_FPG"/>
</dbReference>
<dbReference type="Pfam" id="PF01149">
    <property type="entry name" value="Fapy_DNA_glyco"/>
    <property type="match status" value="1"/>
</dbReference>
<feature type="active site" description="Proton donor" evidence="15">
    <location>
        <position position="3"/>
    </location>
</feature>
<proteinExistence type="inferred from homology"/>
<keyword evidence="6 15" id="KW-0863">Zinc-finger</keyword>
<evidence type="ECO:0000256" key="2">
    <source>
        <dbReference type="ARBA" id="ARBA00009409"/>
    </source>
</evidence>
<evidence type="ECO:0000256" key="5">
    <source>
        <dbReference type="ARBA" id="ARBA00022763"/>
    </source>
</evidence>
<dbReference type="GO" id="GO:0003684">
    <property type="term" value="F:damaged DNA binding"/>
    <property type="evidence" value="ECO:0007669"/>
    <property type="project" value="InterPro"/>
</dbReference>